<reference key="1">
    <citation type="submission" date="2010-11" db="EMBL/GenBank/DDBJ databases">
        <title>The complete sequence of chromosome of Isophaera pallida ATCC 43644.</title>
        <authorList>
            <consortium name="US DOE Joint Genome Institute (JGI-PGF)"/>
            <person name="Lucas S."/>
            <person name="Copeland A."/>
            <person name="Lapidus A."/>
            <person name="Bruce D."/>
            <person name="Goodwin L."/>
            <person name="Pitluck S."/>
            <person name="Kyrpides N."/>
            <person name="Mavromatis K."/>
            <person name="Pagani I."/>
            <person name="Ivanova N."/>
            <person name="Saunders E."/>
            <person name="Brettin T."/>
            <person name="Detter J.C."/>
            <person name="Han C."/>
            <person name="Tapia R."/>
            <person name="Land M."/>
            <person name="Hauser L."/>
            <person name="Markowitz V."/>
            <person name="Cheng J.-F."/>
            <person name="Hugenholtz P."/>
            <person name="Woyke T."/>
            <person name="Wu D."/>
            <person name="Eisen J.A."/>
        </authorList>
    </citation>
    <scope>NUCLEOTIDE SEQUENCE</scope>
    <source>
        <strain>ATCC 43644</strain>
    </source>
</reference>
<keyword evidence="7" id="KW-1185">Reference proteome</keyword>
<proteinExistence type="inferred from homology"/>
<dbReference type="SUPFAM" id="SSF50156">
    <property type="entry name" value="PDZ domain-like"/>
    <property type="match status" value="2"/>
</dbReference>
<dbReference type="GO" id="GO:0004252">
    <property type="term" value="F:serine-type endopeptidase activity"/>
    <property type="evidence" value="ECO:0007669"/>
    <property type="project" value="InterPro"/>
</dbReference>
<gene>
    <name evidence="6" type="ordered locus">Isop_2876</name>
</gene>
<dbReference type="KEGG" id="ipa:Isop_2876"/>
<dbReference type="PANTHER" id="PTHR22939:SF129">
    <property type="entry name" value="SERINE PROTEASE HTRA2, MITOCHONDRIAL"/>
    <property type="match status" value="1"/>
</dbReference>
<organism evidence="6 7">
    <name type="scientific">Isosphaera pallida (strain ATCC 43644 / DSM 9630 / IS1B)</name>
    <dbReference type="NCBI Taxonomy" id="575540"/>
    <lineage>
        <taxon>Bacteria</taxon>
        <taxon>Pseudomonadati</taxon>
        <taxon>Planctomycetota</taxon>
        <taxon>Planctomycetia</taxon>
        <taxon>Isosphaerales</taxon>
        <taxon>Isosphaeraceae</taxon>
        <taxon>Isosphaera</taxon>
    </lineage>
</organism>
<dbReference type="InterPro" id="IPR001478">
    <property type="entry name" value="PDZ"/>
</dbReference>
<feature type="transmembrane region" description="Helical" evidence="4">
    <location>
        <begin position="26"/>
        <end position="47"/>
    </location>
</feature>
<evidence type="ECO:0000256" key="2">
    <source>
        <dbReference type="ARBA" id="ARBA00022670"/>
    </source>
</evidence>
<feature type="domain" description="PDZ" evidence="5">
    <location>
        <begin position="282"/>
        <end position="349"/>
    </location>
</feature>
<dbReference type="Pfam" id="PF00595">
    <property type="entry name" value="PDZ"/>
    <property type="match status" value="1"/>
</dbReference>
<keyword evidence="2" id="KW-0645">Protease</keyword>
<evidence type="ECO:0000256" key="1">
    <source>
        <dbReference type="ARBA" id="ARBA00010541"/>
    </source>
</evidence>
<feature type="domain" description="PDZ" evidence="5">
    <location>
        <begin position="379"/>
        <end position="471"/>
    </location>
</feature>
<dbReference type="EMBL" id="CP002353">
    <property type="protein sequence ID" value="ADV63441.1"/>
    <property type="molecule type" value="Genomic_DNA"/>
</dbReference>
<dbReference type="PRINTS" id="PR00834">
    <property type="entry name" value="PROTEASES2C"/>
</dbReference>
<evidence type="ECO:0000259" key="5">
    <source>
        <dbReference type="PROSITE" id="PS50106"/>
    </source>
</evidence>
<evidence type="ECO:0000256" key="4">
    <source>
        <dbReference type="SAM" id="Phobius"/>
    </source>
</evidence>
<comment type="similarity">
    <text evidence="1">Belongs to the peptidase S1C family.</text>
</comment>
<keyword evidence="4" id="KW-0812">Transmembrane</keyword>
<evidence type="ECO:0000313" key="7">
    <source>
        <dbReference type="Proteomes" id="UP000008631"/>
    </source>
</evidence>
<reference evidence="6 7" key="2">
    <citation type="journal article" date="2011" name="Stand. Genomic Sci.">
        <title>Complete genome sequence of Isosphaera pallida type strain (IS1B).</title>
        <authorList>
            <consortium name="US DOE Joint Genome Institute (JGI-PGF)"/>
            <person name="Goker M."/>
            <person name="Cleland D."/>
            <person name="Saunders E."/>
            <person name="Lapidus A."/>
            <person name="Nolan M."/>
            <person name="Lucas S."/>
            <person name="Hammon N."/>
            <person name="Deshpande S."/>
            <person name="Cheng J.F."/>
            <person name="Tapia R."/>
            <person name="Han C."/>
            <person name="Goodwin L."/>
            <person name="Pitluck S."/>
            <person name="Liolios K."/>
            <person name="Pagani I."/>
            <person name="Ivanova N."/>
            <person name="Mavromatis K."/>
            <person name="Pati A."/>
            <person name="Chen A."/>
            <person name="Palaniappan K."/>
            <person name="Land M."/>
            <person name="Hauser L."/>
            <person name="Chang Y.J."/>
            <person name="Jeffries C.D."/>
            <person name="Detter J.C."/>
            <person name="Beck B."/>
            <person name="Woyke T."/>
            <person name="Bristow J."/>
            <person name="Eisen J.A."/>
            <person name="Markowitz V."/>
            <person name="Hugenholtz P."/>
            <person name="Kyrpides N.C."/>
            <person name="Klenk H.P."/>
        </authorList>
    </citation>
    <scope>NUCLEOTIDE SEQUENCE [LARGE SCALE GENOMIC DNA]</scope>
    <source>
        <strain evidence="7">ATCC 43644 / DSM 9630 / IS1B</strain>
    </source>
</reference>
<dbReference type="Proteomes" id="UP000008631">
    <property type="component" value="Chromosome"/>
</dbReference>
<dbReference type="Gene3D" id="2.40.10.120">
    <property type="match status" value="1"/>
</dbReference>
<dbReference type="InParanoid" id="E8R1M3"/>
<keyword evidence="3" id="KW-0378">Hydrolase</keyword>
<name>E8R1M3_ISOPI</name>
<dbReference type="HOGENOM" id="CLU_020120_1_0_0"/>
<dbReference type="Pfam" id="PF13180">
    <property type="entry name" value="PDZ_2"/>
    <property type="match status" value="1"/>
</dbReference>
<dbReference type="InterPro" id="IPR036034">
    <property type="entry name" value="PDZ_sf"/>
</dbReference>
<keyword evidence="4" id="KW-0472">Membrane</keyword>
<keyword evidence="4" id="KW-1133">Transmembrane helix</keyword>
<accession>E8R1M3</accession>
<dbReference type="PROSITE" id="PS50106">
    <property type="entry name" value="PDZ"/>
    <property type="match status" value="2"/>
</dbReference>
<sequence length="486" mass="51960">MALDGPEVFRIEDAPQQGSGLRLGPILLILALFLGFCLVALGPWLAFRIGFSWELGRSEATAQMLRQLDEQGVLSRSSGLFRMAATRVMPSVVQVRTNGLNRVGGFGVESGIGSGVIYDRRRGYIVTNNHVIQNATSITVKLQRGQELVGRLVGADPKTDLAVIQVPAPLPVEAAWGDSDSLDVGDWVLAVGSPFFLEQSVSAGIVSATRRSNIPMLQQEEIYQDFIQTDAAINPGNSGGPLVNLKGEVVGINTAILSETGFNQGIGLAIPASVVKPVVEQLIVHQRVIRGYMGVLLEPLDPAEAREIGIDPPQGAKIASLVPGSPAEKAQMRVGDIVVRLDGEPVRDVADLRNKIGRLGVGSRVKLEFYREGQLRSLEVVLAELPSVASLGFTVRSATPEESVGLNLRRGPGVIVTQVGRDTPAERAGLRPGMALLRINRIPVFNPAQCDQIVMRLMPGEEIFLQVRQPDGTDGILVIAPSGGNP</sequence>
<protein>
    <submittedName>
        <fullName evidence="6">Peptidase S1 and S6 chymotrypsin/Hap</fullName>
    </submittedName>
</protein>
<dbReference type="Pfam" id="PF13365">
    <property type="entry name" value="Trypsin_2"/>
    <property type="match status" value="1"/>
</dbReference>
<dbReference type="InterPro" id="IPR001940">
    <property type="entry name" value="Peptidase_S1C"/>
</dbReference>
<dbReference type="InterPro" id="IPR009003">
    <property type="entry name" value="Peptidase_S1_PA"/>
</dbReference>
<dbReference type="PANTHER" id="PTHR22939">
    <property type="entry name" value="SERINE PROTEASE FAMILY S1C HTRA-RELATED"/>
    <property type="match status" value="1"/>
</dbReference>
<evidence type="ECO:0000313" key="6">
    <source>
        <dbReference type="EMBL" id="ADV63441.1"/>
    </source>
</evidence>
<evidence type="ECO:0000256" key="3">
    <source>
        <dbReference type="ARBA" id="ARBA00022801"/>
    </source>
</evidence>
<dbReference type="STRING" id="575540.Isop_2876"/>
<dbReference type="RefSeq" id="WP_013565729.1">
    <property type="nucleotide sequence ID" value="NC_014962.1"/>
</dbReference>
<dbReference type="eggNOG" id="COG0265">
    <property type="taxonomic scope" value="Bacteria"/>
</dbReference>
<dbReference type="GO" id="GO:0006508">
    <property type="term" value="P:proteolysis"/>
    <property type="evidence" value="ECO:0007669"/>
    <property type="project" value="UniProtKB-KW"/>
</dbReference>
<dbReference type="SUPFAM" id="SSF50494">
    <property type="entry name" value="Trypsin-like serine proteases"/>
    <property type="match status" value="1"/>
</dbReference>
<dbReference type="FunCoup" id="E8R1M3">
    <property type="interactions" value="432"/>
</dbReference>
<dbReference type="AlphaFoldDB" id="E8R1M3"/>
<dbReference type="Gene3D" id="2.30.42.10">
    <property type="match status" value="2"/>
</dbReference>
<dbReference type="SMART" id="SM00228">
    <property type="entry name" value="PDZ"/>
    <property type="match status" value="2"/>
</dbReference>